<keyword evidence="7" id="KW-1185">Reference proteome</keyword>
<feature type="compositionally biased region" description="Basic and acidic residues" evidence="4">
    <location>
        <begin position="230"/>
        <end position="302"/>
    </location>
</feature>
<dbReference type="Proteomes" id="UP000838878">
    <property type="component" value="Chromosome 2"/>
</dbReference>
<dbReference type="GO" id="GO:0042393">
    <property type="term" value="F:histone binding"/>
    <property type="evidence" value="ECO:0007669"/>
    <property type="project" value="TreeGrafter"/>
</dbReference>
<evidence type="ECO:0000259" key="5">
    <source>
        <dbReference type="Pfam" id="PF22878"/>
    </source>
</evidence>
<feature type="compositionally biased region" description="Acidic residues" evidence="4">
    <location>
        <begin position="616"/>
        <end position="625"/>
    </location>
</feature>
<feature type="domain" description="SPT2 homolog N-terminal" evidence="5">
    <location>
        <begin position="1"/>
        <end position="90"/>
    </location>
</feature>
<sequence>MEFRETLLAAQRNQQEKSSDRTFYKARFDPPKKEQKCRDRLSANIQKFLAKKEEEERQKKLEAQRKREELSAMRDPKALRKIQKTLKVIKSANKSVLADAMDREHTAVTREGPDQPDQDDYGYESQEAAALYQKMMQKYSKVPDEPKFAPGGNYVSKDINGTRERVKHALQHEDDPVPHKRRRRTENGERELTPPTKYEPERKKDEKSEKPKIRKPAPPPMDFNQLLKLAEQKKSEPIEIATKKVVAEPEPDRLMTKKQKREYEEEMARRQRRQERIEAAKAGRKVPREEKSDKPDKEKRVEPSSFGRIPKLTDKNSYKEFTKSDSPKTYEREKDRSTQDRDRERLQREKERMRLDKERFDREKERYDREKERYDREKERFDKEKEKSRLEKEKHEKEKYEREKEKSEREKERLDRERLDKLKAERDRIDREMERLNRDRERLDKTKIKLENKSSDRMREKIVDRSKTGSKDREVKKSIDLKSQNTYRIDKNSNEKKLIPQKSIDPKMNGHSKPVPKLNKDTKEVTKKPIENSKLNGNIKDKRLLESKLQQKRADDKRPLQKPSAGPSKPVMSNSFDFDKHVNSLGKNGSKQYPPGDVKRRAQDDRRNKKRRPLDSDSEYDSEMDDFIDDADENLDYSRHIKEIFGYDKSKYRDMDDDDDPMMESSFARQQREEYISKKIGIMEDLEDMRMEAMQKSKNKKRRRLSDD</sequence>
<comment type="similarity">
    <text evidence="1">Belongs to the SPT2 family.</text>
</comment>
<feature type="compositionally biased region" description="Basic and acidic residues" evidence="4">
    <location>
        <begin position="447"/>
        <end position="480"/>
    </location>
</feature>
<dbReference type="AlphaFoldDB" id="A0A8J9V7K0"/>
<dbReference type="GO" id="GO:0003677">
    <property type="term" value="F:DNA binding"/>
    <property type="evidence" value="ECO:0007669"/>
    <property type="project" value="TreeGrafter"/>
</dbReference>
<dbReference type="OrthoDB" id="6259853at2759"/>
<feature type="compositionally biased region" description="Basic and acidic residues" evidence="4">
    <location>
        <begin position="597"/>
        <end position="607"/>
    </location>
</feature>
<reference evidence="6" key="1">
    <citation type="submission" date="2021-12" db="EMBL/GenBank/DDBJ databases">
        <authorList>
            <person name="Martin H S."/>
        </authorList>
    </citation>
    <scope>NUCLEOTIDE SEQUENCE</scope>
</reference>
<evidence type="ECO:0000313" key="7">
    <source>
        <dbReference type="Proteomes" id="UP000838878"/>
    </source>
</evidence>
<dbReference type="InterPro" id="IPR013256">
    <property type="entry name" value="Chromatin_SPT2"/>
</dbReference>
<feature type="compositionally biased region" description="Basic and acidic residues" evidence="4">
    <location>
        <begin position="100"/>
        <end position="113"/>
    </location>
</feature>
<feature type="region of interest" description="Disordered" evidence="4">
    <location>
        <begin position="1"/>
        <end position="22"/>
    </location>
</feature>
<feature type="region of interest" description="Disordered" evidence="4">
    <location>
        <begin position="51"/>
        <end position="76"/>
    </location>
</feature>
<organism evidence="6 7">
    <name type="scientific">Brenthis ino</name>
    <name type="common">lesser marbled fritillary</name>
    <dbReference type="NCBI Taxonomy" id="405034"/>
    <lineage>
        <taxon>Eukaryota</taxon>
        <taxon>Metazoa</taxon>
        <taxon>Ecdysozoa</taxon>
        <taxon>Arthropoda</taxon>
        <taxon>Hexapoda</taxon>
        <taxon>Insecta</taxon>
        <taxon>Pterygota</taxon>
        <taxon>Neoptera</taxon>
        <taxon>Endopterygota</taxon>
        <taxon>Lepidoptera</taxon>
        <taxon>Glossata</taxon>
        <taxon>Ditrysia</taxon>
        <taxon>Papilionoidea</taxon>
        <taxon>Nymphalidae</taxon>
        <taxon>Heliconiinae</taxon>
        <taxon>Argynnini</taxon>
        <taxon>Brenthis</taxon>
    </lineage>
</organism>
<evidence type="ECO:0000256" key="4">
    <source>
        <dbReference type="SAM" id="MobiDB-lite"/>
    </source>
</evidence>
<evidence type="ECO:0000313" key="6">
    <source>
        <dbReference type="EMBL" id="CAH0721460.1"/>
    </source>
</evidence>
<dbReference type="EMBL" id="OV170222">
    <property type="protein sequence ID" value="CAH0721460.1"/>
    <property type="molecule type" value="Genomic_DNA"/>
</dbReference>
<protein>
    <recommendedName>
        <fullName evidence="2">Protein SPT2 homolog</fullName>
    </recommendedName>
</protein>
<feature type="region of interest" description="Disordered" evidence="4">
    <location>
        <begin position="447"/>
        <end position="625"/>
    </location>
</feature>
<evidence type="ECO:0000256" key="2">
    <source>
        <dbReference type="ARBA" id="ARBA00013786"/>
    </source>
</evidence>
<gene>
    <name evidence="6" type="ORF">BINO364_LOCUS7558</name>
</gene>
<feature type="compositionally biased region" description="Basic and acidic residues" evidence="4">
    <location>
        <begin position="311"/>
        <end position="417"/>
    </location>
</feature>
<dbReference type="GO" id="GO:0006334">
    <property type="term" value="P:nucleosome assembly"/>
    <property type="evidence" value="ECO:0007669"/>
    <property type="project" value="TreeGrafter"/>
</dbReference>
<feature type="compositionally biased region" description="Basic and acidic residues" evidence="4">
    <location>
        <begin position="185"/>
        <end position="211"/>
    </location>
</feature>
<dbReference type="Pfam" id="PF22878">
    <property type="entry name" value="SPT2_N"/>
    <property type="match status" value="1"/>
</dbReference>
<feature type="region of interest" description="Disordered" evidence="4">
    <location>
        <begin position="100"/>
        <end position="128"/>
    </location>
</feature>
<dbReference type="PANTHER" id="PTHR22691">
    <property type="entry name" value="YEAST SPT2-RELATED"/>
    <property type="match status" value="1"/>
</dbReference>
<dbReference type="PANTHER" id="PTHR22691:SF8">
    <property type="entry name" value="PROTEIN SPT2 HOMOLOG"/>
    <property type="match status" value="1"/>
</dbReference>
<evidence type="ECO:0000256" key="1">
    <source>
        <dbReference type="ARBA" id="ARBA00006461"/>
    </source>
</evidence>
<proteinExistence type="inferred from homology"/>
<feature type="region of interest" description="Disordered" evidence="4">
    <location>
        <begin position="142"/>
        <end position="417"/>
    </location>
</feature>
<keyword evidence="3" id="KW-0175">Coiled coil</keyword>
<dbReference type="GO" id="GO:0005730">
    <property type="term" value="C:nucleolus"/>
    <property type="evidence" value="ECO:0007669"/>
    <property type="project" value="TreeGrafter"/>
</dbReference>
<dbReference type="Pfam" id="PF08243">
    <property type="entry name" value="SPT2"/>
    <property type="match status" value="1"/>
</dbReference>
<name>A0A8J9V7K0_9NEOP</name>
<dbReference type="SMART" id="SM00784">
    <property type="entry name" value="SPT2"/>
    <property type="match status" value="1"/>
</dbReference>
<feature type="compositionally biased region" description="Basic and acidic residues" evidence="4">
    <location>
        <begin position="488"/>
        <end position="498"/>
    </location>
</feature>
<feature type="non-terminal residue" evidence="6">
    <location>
        <position position="708"/>
    </location>
</feature>
<dbReference type="GO" id="GO:0006360">
    <property type="term" value="P:transcription by RNA polymerase I"/>
    <property type="evidence" value="ECO:0007669"/>
    <property type="project" value="TreeGrafter"/>
</dbReference>
<feature type="compositionally biased region" description="Basic and acidic residues" evidence="4">
    <location>
        <begin position="518"/>
        <end position="531"/>
    </location>
</feature>
<evidence type="ECO:0000256" key="3">
    <source>
        <dbReference type="ARBA" id="ARBA00023054"/>
    </source>
</evidence>
<accession>A0A8J9V7K0</accession>
<dbReference type="InterPro" id="IPR054552">
    <property type="entry name" value="SPT2_N"/>
</dbReference>